<accession>A0A5J4UK22</accession>
<protein>
    <submittedName>
        <fullName evidence="1">Uncharacterized protein</fullName>
    </submittedName>
</protein>
<reference evidence="1 2" key="1">
    <citation type="submission" date="2019-03" db="EMBL/GenBank/DDBJ databases">
        <title>Single cell metagenomics reveals metabolic interactions within the superorganism composed of flagellate Streblomastix strix and complex community of Bacteroidetes bacteria on its surface.</title>
        <authorList>
            <person name="Treitli S.C."/>
            <person name="Kolisko M."/>
            <person name="Husnik F."/>
            <person name="Keeling P."/>
            <person name="Hampl V."/>
        </authorList>
    </citation>
    <scope>NUCLEOTIDE SEQUENCE [LARGE SCALE GENOMIC DNA]</scope>
    <source>
        <strain evidence="1">ST1C</strain>
    </source>
</reference>
<evidence type="ECO:0000313" key="2">
    <source>
        <dbReference type="Proteomes" id="UP000324800"/>
    </source>
</evidence>
<dbReference type="Proteomes" id="UP000324800">
    <property type="component" value="Unassembled WGS sequence"/>
</dbReference>
<dbReference type="EMBL" id="SNRW01015790">
    <property type="protein sequence ID" value="KAA6370035.1"/>
    <property type="molecule type" value="Genomic_DNA"/>
</dbReference>
<proteinExistence type="predicted"/>
<evidence type="ECO:0000313" key="1">
    <source>
        <dbReference type="EMBL" id="KAA6370035.1"/>
    </source>
</evidence>
<sequence>MTGSLSMANWDYSGDTVFGQVTPASDAISSNSIANGSAGTSNQCACEDYQHPLQVSSVLRAKDTANGEEGIATTYARSDHTLNVNLSNDIPLKDTGSGTAGSASQMLLLQLMI</sequence>
<comment type="caution">
    <text evidence="1">The sequence shown here is derived from an EMBL/GenBank/DDBJ whole genome shotgun (WGS) entry which is preliminary data.</text>
</comment>
<organism evidence="1 2">
    <name type="scientific">Streblomastix strix</name>
    <dbReference type="NCBI Taxonomy" id="222440"/>
    <lineage>
        <taxon>Eukaryota</taxon>
        <taxon>Metamonada</taxon>
        <taxon>Preaxostyla</taxon>
        <taxon>Oxymonadida</taxon>
        <taxon>Streblomastigidae</taxon>
        <taxon>Streblomastix</taxon>
    </lineage>
</organism>
<name>A0A5J4UK22_9EUKA</name>
<gene>
    <name evidence="1" type="ORF">EZS28_034439</name>
</gene>
<dbReference type="AlphaFoldDB" id="A0A5J4UK22"/>